<dbReference type="GO" id="GO:0003723">
    <property type="term" value="F:RNA binding"/>
    <property type="evidence" value="ECO:0007669"/>
    <property type="project" value="UniProtKB-KW"/>
</dbReference>
<evidence type="ECO:0000313" key="9">
    <source>
        <dbReference type="Proteomes" id="UP001148018"/>
    </source>
</evidence>
<feature type="compositionally biased region" description="Low complexity" evidence="7">
    <location>
        <begin position="320"/>
        <end position="337"/>
    </location>
</feature>
<evidence type="ECO:0000256" key="6">
    <source>
        <dbReference type="ARBA" id="ARBA00023242"/>
    </source>
</evidence>
<keyword evidence="9" id="KW-1185">Reference proteome</keyword>
<sequence length="612" mass="66253">MKCPCDESEGRGDGRDEDGRDEERLFSPLLVAEVQYGEEEVYSDRLDSDFPDIDLSQLDASDFNCLSELHWCSDQTTGGSPASVHYSTEVDELFEIEEENAALLAALTDSLDSMVDAEVGGLSVFPALGEGPSRQEEEDDDNLSLSTGDFGQSAGTDTEDPSLLKKLLLSPPNVPTGVDTHRDGGHGHRHSNRGLLPRTMRTQVKVSGACLKHQVGYSRPERSQPPYPSWYSPAGQLSGNSCLRQGSLLSVSCWSVKAFDPQAEALLSSEKELHSVVELIRYMHTYCLPARKQHAWGDRKDREAQAPIRSRASRPPTPLLPAAGAEGGLAPPGAPGAQHLLRPRKSCCSHEKRACLCLPLHPKTTGESQFSSKSFEQTLAVDLCGTAGLTPPTTPPHKPVEDEIFKPHQRKLPEQTELYAQLRGPDGGPDGGGGDGGEGREGGGIPGVHHTFGDHDYCALSLGESRKRSAALLGAILRARDGRRSHAATPPASEEEEGERSSSSRSPSPALDSAPGSPTSKMDSSEVSDSCTADRQRNKAKPDEDNCQVLYIHNLPSAVTHNMLRKRFQVFGSAQDCKRALWDEAGPGPIKSKYDALDFDTLLKEAQKSLHR</sequence>
<dbReference type="SUPFAM" id="SSF54928">
    <property type="entry name" value="RNA-binding domain, RBD"/>
    <property type="match status" value="1"/>
</dbReference>
<feature type="region of interest" description="Disordered" evidence="7">
    <location>
        <begin position="126"/>
        <end position="159"/>
    </location>
</feature>
<dbReference type="GO" id="GO:0003712">
    <property type="term" value="F:transcription coregulator activity"/>
    <property type="evidence" value="ECO:0007669"/>
    <property type="project" value="InterPro"/>
</dbReference>
<evidence type="ECO:0000256" key="2">
    <source>
        <dbReference type="ARBA" id="ARBA00022553"/>
    </source>
</evidence>
<feature type="region of interest" description="Disordered" evidence="7">
    <location>
        <begin position="298"/>
        <end position="337"/>
    </location>
</feature>
<feature type="compositionally biased region" description="Polar residues" evidence="7">
    <location>
        <begin position="143"/>
        <end position="156"/>
    </location>
</feature>
<evidence type="ECO:0000313" key="8">
    <source>
        <dbReference type="EMBL" id="KAJ3587265.1"/>
    </source>
</evidence>
<dbReference type="PANTHER" id="PTHR15528:SF12">
    <property type="entry name" value="PEROXISOME PROLIFERATOR-ACTIVATED RECEPTOR GAMMA COACTIVATOR 1-BETA"/>
    <property type="match status" value="1"/>
</dbReference>
<keyword evidence="6" id="KW-0539">Nucleus</keyword>
<keyword evidence="5" id="KW-0804">Transcription</keyword>
<feature type="region of interest" description="Disordered" evidence="7">
    <location>
        <begin position="421"/>
        <end position="448"/>
    </location>
</feature>
<dbReference type="GO" id="GO:0045944">
    <property type="term" value="P:positive regulation of transcription by RNA polymerase II"/>
    <property type="evidence" value="ECO:0007669"/>
    <property type="project" value="TreeGrafter"/>
</dbReference>
<dbReference type="Gene3D" id="3.30.70.330">
    <property type="match status" value="1"/>
</dbReference>
<evidence type="ECO:0000256" key="1">
    <source>
        <dbReference type="ARBA" id="ARBA00004123"/>
    </source>
</evidence>
<evidence type="ECO:0008006" key="10">
    <source>
        <dbReference type="Google" id="ProtNLM"/>
    </source>
</evidence>
<dbReference type="AlphaFoldDB" id="A0A9Q0DER5"/>
<accession>A0A9Q0DER5</accession>
<gene>
    <name evidence="8" type="ORF">NHX12_010863</name>
</gene>
<feature type="region of interest" description="Disordered" evidence="7">
    <location>
        <begin position="482"/>
        <end position="542"/>
    </location>
</feature>
<dbReference type="EMBL" id="JANIIK010000116">
    <property type="protein sequence ID" value="KAJ3587265.1"/>
    <property type="molecule type" value="Genomic_DNA"/>
</dbReference>
<comment type="caution">
    <text evidence="8">The sequence shown here is derived from an EMBL/GenBank/DDBJ whole genome shotgun (WGS) entry which is preliminary data.</text>
</comment>
<keyword evidence="2" id="KW-0597">Phosphoprotein</keyword>
<name>A0A9Q0DER5_9TELE</name>
<evidence type="ECO:0000256" key="3">
    <source>
        <dbReference type="ARBA" id="ARBA00022884"/>
    </source>
</evidence>
<dbReference type="GO" id="GO:0005634">
    <property type="term" value="C:nucleus"/>
    <property type="evidence" value="ECO:0007669"/>
    <property type="project" value="UniProtKB-SubCell"/>
</dbReference>
<feature type="compositionally biased region" description="Polar residues" evidence="7">
    <location>
        <begin position="516"/>
        <end position="531"/>
    </location>
</feature>
<dbReference type="InterPro" id="IPR034605">
    <property type="entry name" value="PGC-1"/>
</dbReference>
<dbReference type="InterPro" id="IPR012677">
    <property type="entry name" value="Nucleotide-bd_a/b_plait_sf"/>
</dbReference>
<dbReference type="OrthoDB" id="10047851at2759"/>
<reference evidence="8" key="1">
    <citation type="submission" date="2022-07" db="EMBL/GenBank/DDBJ databases">
        <title>Chromosome-level genome of Muraenolepis orangiensis.</title>
        <authorList>
            <person name="Kim J."/>
        </authorList>
    </citation>
    <scope>NUCLEOTIDE SEQUENCE</scope>
    <source>
        <strain evidence="8">KU_S4_2022</strain>
        <tissue evidence="8">Muscle</tissue>
    </source>
</reference>
<protein>
    <recommendedName>
        <fullName evidence="10">Peroxisome proliferator-activated receptor gamma coactivator 1-beta</fullName>
    </recommendedName>
</protein>
<evidence type="ECO:0000256" key="5">
    <source>
        <dbReference type="ARBA" id="ARBA00023163"/>
    </source>
</evidence>
<organism evidence="8 9">
    <name type="scientific">Muraenolepis orangiensis</name>
    <name type="common">Patagonian moray cod</name>
    <dbReference type="NCBI Taxonomy" id="630683"/>
    <lineage>
        <taxon>Eukaryota</taxon>
        <taxon>Metazoa</taxon>
        <taxon>Chordata</taxon>
        <taxon>Craniata</taxon>
        <taxon>Vertebrata</taxon>
        <taxon>Euteleostomi</taxon>
        <taxon>Actinopterygii</taxon>
        <taxon>Neopterygii</taxon>
        <taxon>Teleostei</taxon>
        <taxon>Neoteleostei</taxon>
        <taxon>Acanthomorphata</taxon>
        <taxon>Zeiogadaria</taxon>
        <taxon>Gadariae</taxon>
        <taxon>Gadiformes</taxon>
        <taxon>Muraenolepidoidei</taxon>
        <taxon>Muraenolepididae</taxon>
        <taxon>Muraenolepis</taxon>
    </lineage>
</organism>
<keyword evidence="3" id="KW-0694">RNA-binding</keyword>
<dbReference type="PANTHER" id="PTHR15528">
    <property type="entry name" value="PEROXISOME PROLIFERATOR ACTIVATED RECEPTOR GAMMA COACTIVATOR 1 PGC-1 -RELATED"/>
    <property type="match status" value="1"/>
</dbReference>
<feature type="compositionally biased region" description="Low complexity" evidence="7">
    <location>
        <begin position="501"/>
        <end position="515"/>
    </location>
</feature>
<comment type="subcellular location">
    <subcellularLocation>
        <location evidence="1">Nucleus</location>
    </subcellularLocation>
</comment>
<feature type="compositionally biased region" description="Gly residues" evidence="7">
    <location>
        <begin position="425"/>
        <end position="446"/>
    </location>
</feature>
<feature type="region of interest" description="Disordered" evidence="7">
    <location>
        <begin position="1"/>
        <end position="24"/>
    </location>
</feature>
<evidence type="ECO:0000256" key="4">
    <source>
        <dbReference type="ARBA" id="ARBA00023015"/>
    </source>
</evidence>
<feature type="compositionally biased region" description="Basic and acidic residues" evidence="7">
    <location>
        <begin position="532"/>
        <end position="542"/>
    </location>
</feature>
<dbReference type="Proteomes" id="UP001148018">
    <property type="component" value="Unassembled WGS sequence"/>
</dbReference>
<evidence type="ECO:0000256" key="7">
    <source>
        <dbReference type="SAM" id="MobiDB-lite"/>
    </source>
</evidence>
<dbReference type="InterPro" id="IPR035979">
    <property type="entry name" value="RBD_domain_sf"/>
</dbReference>
<proteinExistence type="predicted"/>
<keyword evidence="4" id="KW-0805">Transcription regulation</keyword>